<dbReference type="PANTHER" id="PTHR13234:SF8">
    <property type="entry name" value="GAMMA-INTERFERON-INDUCIBLE LYSOSOMAL THIOL REDUCTASE"/>
    <property type="match status" value="1"/>
</dbReference>
<evidence type="ECO:0008006" key="9">
    <source>
        <dbReference type="Google" id="ProtNLM"/>
    </source>
</evidence>
<gene>
    <name evidence="7" type="ORF">GGX14DRAFT_614082</name>
</gene>
<evidence type="ECO:0000256" key="2">
    <source>
        <dbReference type="ARBA" id="ARBA00005679"/>
    </source>
</evidence>
<keyword evidence="4 6" id="KW-0732">Signal</keyword>
<evidence type="ECO:0000256" key="5">
    <source>
        <dbReference type="ARBA" id="ARBA00023180"/>
    </source>
</evidence>
<dbReference type="GO" id="GO:0005576">
    <property type="term" value="C:extracellular region"/>
    <property type="evidence" value="ECO:0007669"/>
    <property type="project" value="UniProtKB-SubCell"/>
</dbReference>
<dbReference type="AlphaFoldDB" id="A0AAD6YT29"/>
<protein>
    <recommendedName>
        <fullName evidence="9">Secreted protein</fullName>
    </recommendedName>
</protein>
<sequence>MSLFPAILVLTAVVLVDGLSAQSAFRSDVVPVPVQLGVMSRCPDALVCESIFDQVLKQVGSKINLTLIYVANVNATEPEFGITCMHGPRECAGNVQQLCAAKYSTQWWDFVQCQNQQGRFQVGLPDVALECAKTAGIDWQTSGVGMCAGLDGSGNGAEGVELLRESLFLGKALGIEKSCTILINHKKVCVHDETWQECDGGHGVDDFVKQINREYERINGVLSQ</sequence>
<name>A0AAD6YT29_9AGAR</name>
<organism evidence="7 8">
    <name type="scientific">Mycena pura</name>
    <dbReference type="NCBI Taxonomy" id="153505"/>
    <lineage>
        <taxon>Eukaryota</taxon>
        <taxon>Fungi</taxon>
        <taxon>Dikarya</taxon>
        <taxon>Basidiomycota</taxon>
        <taxon>Agaricomycotina</taxon>
        <taxon>Agaricomycetes</taxon>
        <taxon>Agaricomycetidae</taxon>
        <taxon>Agaricales</taxon>
        <taxon>Marasmiineae</taxon>
        <taxon>Mycenaceae</taxon>
        <taxon>Mycena</taxon>
    </lineage>
</organism>
<feature type="signal peptide" evidence="6">
    <location>
        <begin position="1"/>
        <end position="21"/>
    </location>
</feature>
<reference evidence="7" key="1">
    <citation type="submission" date="2023-03" db="EMBL/GenBank/DDBJ databases">
        <title>Massive genome expansion in bonnet fungi (Mycena s.s.) driven by repeated elements and novel gene families across ecological guilds.</title>
        <authorList>
            <consortium name="Lawrence Berkeley National Laboratory"/>
            <person name="Harder C.B."/>
            <person name="Miyauchi S."/>
            <person name="Viragh M."/>
            <person name="Kuo A."/>
            <person name="Thoen E."/>
            <person name="Andreopoulos B."/>
            <person name="Lu D."/>
            <person name="Skrede I."/>
            <person name="Drula E."/>
            <person name="Henrissat B."/>
            <person name="Morin E."/>
            <person name="Kohler A."/>
            <person name="Barry K."/>
            <person name="LaButti K."/>
            <person name="Morin E."/>
            <person name="Salamov A."/>
            <person name="Lipzen A."/>
            <person name="Mereny Z."/>
            <person name="Hegedus B."/>
            <person name="Baldrian P."/>
            <person name="Stursova M."/>
            <person name="Weitz H."/>
            <person name="Taylor A."/>
            <person name="Grigoriev I.V."/>
            <person name="Nagy L.G."/>
            <person name="Martin F."/>
            <person name="Kauserud H."/>
        </authorList>
    </citation>
    <scope>NUCLEOTIDE SEQUENCE</scope>
    <source>
        <strain evidence="7">9144</strain>
    </source>
</reference>
<evidence type="ECO:0000256" key="1">
    <source>
        <dbReference type="ARBA" id="ARBA00004613"/>
    </source>
</evidence>
<evidence type="ECO:0000256" key="3">
    <source>
        <dbReference type="ARBA" id="ARBA00022525"/>
    </source>
</evidence>
<dbReference type="Pfam" id="PF03227">
    <property type="entry name" value="GILT"/>
    <property type="match status" value="1"/>
</dbReference>
<keyword evidence="5" id="KW-0325">Glycoprotein</keyword>
<comment type="caution">
    <text evidence="7">The sequence shown here is derived from an EMBL/GenBank/DDBJ whole genome shotgun (WGS) entry which is preliminary data.</text>
</comment>
<evidence type="ECO:0000256" key="6">
    <source>
        <dbReference type="SAM" id="SignalP"/>
    </source>
</evidence>
<dbReference type="InterPro" id="IPR004911">
    <property type="entry name" value="Interferon-induced_GILT"/>
</dbReference>
<keyword evidence="3" id="KW-0964">Secreted</keyword>
<dbReference type="Proteomes" id="UP001219525">
    <property type="component" value="Unassembled WGS sequence"/>
</dbReference>
<evidence type="ECO:0000313" key="8">
    <source>
        <dbReference type="Proteomes" id="UP001219525"/>
    </source>
</evidence>
<accession>A0AAD6YT29</accession>
<proteinExistence type="inferred from homology"/>
<feature type="chain" id="PRO_5041897130" description="Secreted protein" evidence="6">
    <location>
        <begin position="22"/>
        <end position="224"/>
    </location>
</feature>
<evidence type="ECO:0000256" key="4">
    <source>
        <dbReference type="ARBA" id="ARBA00022729"/>
    </source>
</evidence>
<dbReference type="EMBL" id="JARJCW010000002">
    <property type="protein sequence ID" value="KAJ7228637.1"/>
    <property type="molecule type" value="Genomic_DNA"/>
</dbReference>
<dbReference type="GO" id="GO:0016671">
    <property type="term" value="F:oxidoreductase activity, acting on a sulfur group of donors, disulfide as acceptor"/>
    <property type="evidence" value="ECO:0007669"/>
    <property type="project" value="InterPro"/>
</dbReference>
<keyword evidence="8" id="KW-1185">Reference proteome</keyword>
<comment type="subcellular location">
    <subcellularLocation>
        <location evidence="1">Secreted</location>
    </subcellularLocation>
</comment>
<dbReference type="PANTHER" id="PTHR13234">
    <property type="entry name" value="GAMMA-INTERFERON INDUCIBLE LYSOSOMAL THIOL REDUCTASE GILT"/>
    <property type="match status" value="1"/>
</dbReference>
<evidence type="ECO:0000313" key="7">
    <source>
        <dbReference type="EMBL" id="KAJ7228637.1"/>
    </source>
</evidence>
<comment type="similarity">
    <text evidence="2">Belongs to the GILT family.</text>
</comment>